<keyword evidence="3" id="KW-1185">Reference proteome</keyword>
<dbReference type="EMBL" id="LFZO01000045">
    <property type="protein sequence ID" value="KXT16022.1"/>
    <property type="molecule type" value="Genomic_DNA"/>
</dbReference>
<evidence type="ECO:0000313" key="3">
    <source>
        <dbReference type="Proteomes" id="UP000073492"/>
    </source>
</evidence>
<feature type="region of interest" description="Disordered" evidence="1">
    <location>
        <begin position="1"/>
        <end position="96"/>
    </location>
</feature>
<accession>A0A139IN65</accession>
<sequence>MGEFNKPLKSSKRLSEAQKLPNDTKRTASSGPDAPNHGNYGAQGDPTPPGNENHGGSKADNNGGDNGAYGDAGGGYGYGMAGNSRAGGNGWTGIGKPFSLGLSKKSKGNTGHDVITYSEHQVKAPHTQLLYITRPRRRIRDKLIAYIVKGRRTPWLSQRPPDAHLLHD</sequence>
<comment type="caution">
    <text evidence="2">The sequence shown here is derived from an EMBL/GenBank/DDBJ whole genome shotgun (WGS) entry which is preliminary data.</text>
</comment>
<gene>
    <name evidence="2" type="ORF">AC579_7117</name>
</gene>
<evidence type="ECO:0000256" key="1">
    <source>
        <dbReference type="SAM" id="MobiDB-lite"/>
    </source>
</evidence>
<proteinExistence type="predicted"/>
<evidence type="ECO:0000313" key="2">
    <source>
        <dbReference type="EMBL" id="KXT16022.1"/>
    </source>
</evidence>
<name>A0A139IN65_9PEZI</name>
<organism evidence="2 3">
    <name type="scientific">Pseudocercospora musae</name>
    <dbReference type="NCBI Taxonomy" id="113226"/>
    <lineage>
        <taxon>Eukaryota</taxon>
        <taxon>Fungi</taxon>
        <taxon>Dikarya</taxon>
        <taxon>Ascomycota</taxon>
        <taxon>Pezizomycotina</taxon>
        <taxon>Dothideomycetes</taxon>
        <taxon>Dothideomycetidae</taxon>
        <taxon>Mycosphaerellales</taxon>
        <taxon>Mycosphaerellaceae</taxon>
        <taxon>Pseudocercospora</taxon>
    </lineage>
</organism>
<protein>
    <submittedName>
        <fullName evidence="2">Uncharacterized protein</fullName>
    </submittedName>
</protein>
<reference evidence="2 3" key="1">
    <citation type="submission" date="2015-07" db="EMBL/GenBank/DDBJ databases">
        <title>Comparative genomics of the Sigatoka disease complex on banana suggests a link between parallel evolutionary changes in Pseudocercospora fijiensis and Pseudocercospora eumusae and increased virulence on the banana host.</title>
        <authorList>
            <person name="Chang T.-C."/>
            <person name="Salvucci A."/>
            <person name="Crous P.W."/>
            <person name="Stergiopoulos I."/>
        </authorList>
    </citation>
    <scope>NUCLEOTIDE SEQUENCE [LARGE SCALE GENOMIC DNA]</scope>
    <source>
        <strain evidence="2 3">CBS 116634</strain>
    </source>
</reference>
<dbReference type="Proteomes" id="UP000073492">
    <property type="component" value="Unassembled WGS sequence"/>
</dbReference>
<feature type="compositionally biased region" description="Gly residues" evidence="1">
    <location>
        <begin position="64"/>
        <end position="93"/>
    </location>
</feature>
<dbReference type="AlphaFoldDB" id="A0A139IN65"/>